<feature type="compositionally biased region" description="Basic and acidic residues" evidence="7">
    <location>
        <begin position="720"/>
        <end position="730"/>
    </location>
</feature>
<evidence type="ECO:0000313" key="10">
    <source>
        <dbReference type="Proteomes" id="UP000002630"/>
    </source>
</evidence>
<dbReference type="GO" id="GO:0016192">
    <property type="term" value="P:vesicle-mediated transport"/>
    <property type="evidence" value="ECO:0007669"/>
    <property type="project" value="InterPro"/>
</dbReference>
<dbReference type="SMART" id="SM01355">
    <property type="entry name" value="AP3B1_C"/>
    <property type="match status" value="1"/>
</dbReference>
<proteinExistence type="inferred from homology"/>
<evidence type="ECO:0000256" key="3">
    <source>
        <dbReference type="ARBA" id="ARBA00022448"/>
    </source>
</evidence>
<keyword evidence="5 6" id="KW-0472">Membrane</keyword>
<keyword evidence="10" id="KW-1185">Reference proteome</keyword>
<comment type="similarity">
    <text evidence="2 6">Belongs to the adaptor complexes large subunit family.</text>
</comment>
<keyword evidence="3 6" id="KW-0813">Transport</keyword>
<feature type="region of interest" description="Disordered" evidence="7">
    <location>
        <begin position="239"/>
        <end position="262"/>
    </location>
</feature>
<dbReference type="PANTHER" id="PTHR11134">
    <property type="entry name" value="ADAPTOR COMPLEX SUBUNIT BETA FAMILY MEMBER"/>
    <property type="match status" value="1"/>
</dbReference>
<evidence type="ECO:0000313" key="9">
    <source>
        <dbReference type="EMBL" id="CBJ26137.1"/>
    </source>
</evidence>
<dbReference type="GO" id="GO:0006886">
    <property type="term" value="P:intracellular protein transport"/>
    <property type="evidence" value="ECO:0007669"/>
    <property type="project" value="InterPro"/>
</dbReference>
<dbReference type="Pfam" id="PF01602">
    <property type="entry name" value="Adaptin_N"/>
    <property type="match status" value="1"/>
</dbReference>
<dbReference type="OrthoDB" id="302453at2759"/>
<feature type="compositionally biased region" description="Acidic residues" evidence="7">
    <location>
        <begin position="768"/>
        <end position="778"/>
    </location>
</feature>
<dbReference type="STRING" id="2880.D7FQY3"/>
<dbReference type="OMA" id="HFLVRST"/>
<dbReference type="PIRSF" id="PIRSF037096">
    <property type="entry name" value="AP3_complex_beta"/>
    <property type="match status" value="1"/>
</dbReference>
<evidence type="ECO:0000256" key="5">
    <source>
        <dbReference type="ARBA" id="ARBA00023136"/>
    </source>
</evidence>
<dbReference type="InterPro" id="IPR002553">
    <property type="entry name" value="Clathrin/coatomer_adapt-like_N"/>
</dbReference>
<dbReference type="InterPro" id="IPR029390">
    <property type="entry name" value="AP3B_C"/>
</dbReference>
<evidence type="ECO:0000256" key="2">
    <source>
        <dbReference type="ARBA" id="ARBA00006613"/>
    </source>
</evidence>
<gene>
    <name evidence="9" type="ORF">Esi_0021_0107</name>
</gene>
<dbReference type="SUPFAM" id="SSF48371">
    <property type="entry name" value="ARM repeat"/>
    <property type="match status" value="1"/>
</dbReference>
<dbReference type="Pfam" id="PF14796">
    <property type="entry name" value="AP3B1_C"/>
    <property type="match status" value="1"/>
</dbReference>
<keyword evidence="4 6" id="KW-0653">Protein transport</keyword>
<name>D7FQY3_ECTSI</name>
<dbReference type="Gene3D" id="1.25.10.10">
    <property type="entry name" value="Leucine-rich Repeat Variant"/>
    <property type="match status" value="1"/>
</dbReference>
<evidence type="ECO:0000256" key="6">
    <source>
        <dbReference type="PIRNR" id="PIRNR037096"/>
    </source>
</evidence>
<organism evidence="9 10">
    <name type="scientific">Ectocarpus siliculosus</name>
    <name type="common">Brown alga</name>
    <name type="synonym">Conferva siliculosa</name>
    <dbReference type="NCBI Taxonomy" id="2880"/>
    <lineage>
        <taxon>Eukaryota</taxon>
        <taxon>Sar</taxon>
        <taxon>Stramenopiles</taxon>
        <taxon>Ochrophyta</taxon>
        <taxon>PX clade</taxon>
        <taxon>Phaeophyceae</taxon>
        <taxon>Ectocarpales</taxon>
        <taxon>Ectocarpaceae</taxon>
        <taxon>Ectocarpus</taxon>
    </lineage>
</organism>
<comment type="subcellular location">
    <subcellularLocation>
        <location evidence="1">Endomembrane system</location>
    </subcellularLocation>
</comment>
<dbReference type="InterPro" id="IPR026739">
    <property type="entry name" value="AP_beta"/>
</dbReference>
<dbReference type="GO" id="GO:0030123">
    <property type="term" value="C:AP-3 adaptor complex"/>
    <property type="evidence" value="ECO:0007669"/>
    <property type="project" value="UniProtKB-UniRule"/>
</dbReference>
<feature type="compositionally biased region" description="Low complexity" evidence="7">
    <location>
        <begin position="814"/>
        <end position="828"/>
    </location>
</feature>
<dbReference type="AlphaFoldDB" id="D7FQY3"/>
<protein>
    <recommendedName>
        <fullName evidence="6">AP-3 complex subunit beta</fullName>
    </recommendedName>
</protein>
<feature type="domain" description="AP-3 complex subunit beta C-terminal" evidence="8">
    <location>
        <begin position="876"/>
        <end position="1000"/>
    </location>
</feature>
<accession>D7FQY3</accession>
<feature type="compositionally biased region" description="Low complexity" evidence="7">
    <location>
        <begin position="779"/>
        <end position="799"/>
    </location>
</feature>
<feature type="region of interest" description="Disordered" evidence="7">
    <location>
        <begin position="717"/>
        <end position="834"/>
    </location>
</feature>
<evidence type="ECO:0000259" key="8">
    <source>
        <dbReference type="SMART" id="SM01355"/>
    </source>
</evidence>
<dbReference type="eggNOG" id="KOG1060">
    <property type="taxonomic scope" value="Eukaryota"/>
</dbReference>
<feature type="compositionally biased region" description="Low complexity" evidence="7">
    <location>
        <begin position="738"/>
        <end position="747"/>
    </location>
</feature>
<dbReference type="InterPro" id="IPR026740">
    <property type="entry name" value="AP3_beta"/>
</dbReference>
<evidence type="ECO:0000256" key="4">
    <source>
        <dbReference type="ARBA" id="ARBA00022927"/>
    </source>
</evidence>
<feature type="compositionally biased region" description="Acidic residues" evidence="7">
    <location>
        <begin position="748"/>
        <end position="761"/>
    </location>
</feature>
<dbReference type="InterPro" id="IPR016024">
    <property type="entry name" value="ARM-type_fold"/>
</dbReference>
<sequence length="1141" mass="122293">MSALQGEAHFFEESMNPMKVKEYLGRPKDVDKLKGMKWLLAMVSKGRDVSEFFSDVVKNMAVRSVEVKKMVYIYLVHYADNDAQCRELALLSINSFQNDLRGSNQLIKALALRVMTSIRVPDIIQIQLLAVRDCAADSSPYVRKCAANAVPKIFVLDPEQAPQLWQVVEQLLKDSNTMVLGSAVAAFTEVCPNKFELLHPVYRKLCHLLADVDEWGQMAMLAALQRYVRSHFTNPQGGFSDAGGISKPADSNSNQPPQKVKRRVVKRAFYSSEEDESTEEEFEEKNNSVAAPEVGSVFTTSDADLGADLDPDHRLLLRCSLPLLKSRNSGVVLAVCTAHFYCSSRTGSTMNQIAKAMVRILRNRREIQFVVLDAIRTMVADSPSVFRPFLQEFFVKAADPLFTCTLKLDVLTALVTKENCATILGELQTYVLHRDKSFVCAAVRAVGRVADARPEAADQCLHGLLTLVTCSKTSVVVAEAVIVLRQLLQQNPNFEGSGDVVRRLSVLLLQSFLDPSLEEEKGGGRAGENDQGGGNALAVASAARASLAQPGARASIIWTLGEYHQHISGVAPDVLRVLAKAFPELEEEVKMQVLNFSVKLALRQAEDTRVQSLASFVLEMARFDLSHDLRDRARFMTAMLGLATADEGVDEAALLALHAKAGQVLLKRRPPPVADGGGSGRSTAQAGSHLVLGTLSAIVGHPINGYLPIPDWCSVQPDGSAREPPKEEPRALAPPTRSSGGKASTSGGEEESGSESSDSEESGSGSEESSDDEDDESDSSVGSSSSYSSSGDDSESSGTKGEEGVGLLIMGPRSSTSSAAATTYGASAPAPHTQDLTGLVERMSVADREDSASPRLGVPAGAGLASLSTAGIRGPVAPALGAAGAISLGRTSSTSSVLSADPEGDTSASFPSTLLRHQAGGGLQVDYRFSRGRASALSRPSTTLTLRLSFTNHGETPVRRIRVVTPRDGTPMEAFPEMQMLPAGATQTANLGIDFGGKAKDVRFELKTDKGSFMVSLEPPPEELLFPEPVSRAEFRRVQGSLGALDRDSVDCQIPAADISRVPSRVLRAVNAAVVASDTVEESCWWFSACSLAGSMSERVFIKVAADGGSGKVVVNVYSDNTMLPSKLTRPIKKAVEENCR</sequence>
<evidence type="ECO:0000256" key="1">
    <source>
        <dbReference type="ARBA" id="ARBA00004308"/>
    </source>
</evidence>
<dbReference type="Proteomes" id="UP000002630">
    <property type="component" value="Linkage Group LG14"/>
</dbReference>
<dbReference type="EMBL" id="FN648387">
    <property type="protein sequence ID" value="CBJ26137.1"/>
    <property type="molecule type" value="Genomic_DNA"/>
</dbReference>
<evidence type="ECO:0000256" key="7">
    <source>
        <dbReference type="SAM" id="MobiDB-lite"/>
    </source>
</evidence>
<dbReference type="InterPro" id="IPR011989">
    <property type="entry name" value="ARM-like"/>
</dbReference>
<reference evidence="9 10" key="1">
    <citation type="journal article" date="2010" name="Nature">
        <title>The Ectocarpus genome and the independent evolution of multicellularity in brown algae.</title>
        <authorList>
            <person name="Cock J.M."/>
            <person name="Sterck L."/>
            <person name="Rouze P."/>
            <person name="Scornet D."/>
            <person name="Allen A.E."/>
            <person name="Amoutzias G."/>
            <person name="Anthouard V."/>
            <person name="Artiguenave F."/>
            <person name="Aury J.M."/>
            <person name="Badger J.H."/>
            <person name="Beszteri B."/>
            <person name="Billiau K."/>
            <person name="Bonnet E."/>
            <person name="Bothwell J.H."/>
            <person name="Bowler C."/>
            <person name="Boyen C."/>
            <person name="Brownlee C."/>
            <person name="Carrano C.J."/>
            <person name="Charrier B."/>
            <person name="Cho G.Y."/>
            <person name="Coelho S.M."/>
            <person name="Collen J."/>
            <person name="Corre E."/>
            <person name="Da Silva C."/>
            <person name="Delage L."/>
            <person name="Delaroque N."/>
            <person name="Dittami S.M."/>
            <person name="Doulbeau S."/>
            <person name="Elias M."/>
            <person name="Farnham G."/>
            <person name="Gachon C.M."/>
            <person name="Gschloessl B."/>
            <person name="Heesch S."/>
            <person name="Jabbari K."/>
            <person name="Jubin C."/>
            <person name="Kawai H."/>
            <person name="Kimura K."/>
            <person name="Kloareg B."/>
            <person name="Kupper F.C."/>
            <person name="Lang D."/>
            <person name="Le Bail A."/>
            <person name="Leblanc C."/>
            <person name="Lerouge P."/>
            <person name="Lohr M."/>
            <person name="Lopez P.J."/>
            <person name="Martens C."/>
            <person name="Maumus F."/>
            <person name="Michel G."/>
            <person name="Miranda-Saavedra D."/>
            <person name="Morales J."/>
            <person name="Moreau H."/>
            <person name="Motomura T."/>
            <person name="Nagasato C."/>
            <person name="Napoli C.A."/>
            <person name="Nelson D.R."/>
            <person name="Nyvall-Collen P."/>
            <person name="Peters A.F."/>
            <person name="Pommier C."/>
            <person name="Potin P."/>
            <person name="Poulain J."/>
            <person name="Quesneville H."/>
            <person name="Read B."/>
            <person name="Rensing S.A."/>
            <person name="Ritter A."/>
            <person name="Rousvoal S."/>
            <person name="Samanta M."/>
            <person name="Samson G."/>
            <person name="Schroeder D.C."/>
            <person name="Segurens B."/>
            <person name="Strittmatter M."/>
            <person name="Tonon T."/>
            <person name="Tregear J.W."/>
            <person name="Valentin K."/>
            <person name="von Dassow P."/>
            <person name="Yamagishi T."/>
            <person name="Van de Peer Y."/>
            <person name="Wincker P."/>
        </authorList>
    </citation>
    <scope>NUCLEOTIDE SEQUENCE [LARGE SCALE GENOMIC DNA]</scope>
    <source>
        <strain evidence="10">Ec32 / CCAP1310/4</strain>
    </source>
</reference>
<dbReference type="GO" id="GO:0012505">
    <property type="term" value="C:endomembrane system"/>
    <property type="evidence" value="ECO:0007669"/>
    <property type="project" value="UniProtKB-SubCell"/>
</dbReference>